<dbReference type="AlphaFoldDB" id="A0A016VKP9"/>
<proteinExistence type="predicted"/>
<evidence type="ECO:0000313" key="1">
    <source>
        <dbReference type="EMBL" id="EYC27557.1"/>
    </source>
</evidence>
<reference evidence="2" key="1">
    <citation type="journal article" date="2015" name="Nat. Genet.">
        <title>The genome and transcriptome of the zoonotic hookworm Ancylostoma ceylanicum identify infection-specific gene families.</title>
        <authorList>
            <person name="Schwarz E.M."/>
            <person name="Hu Y."/>
            <person name="Antoshechkin I."/>
            <person name="Miller M.M."/>
            <person name="Sternberg P.W."/>
            <person name="Aroian R.V."/>
        </authorList>
    </citation>
    <scope>NUCLEOTIDE SEQUENCE</scope>
    <source>
        <strain evidence="2">HY135</strain>
    </source>
</reference>
<sequence>MYSRFVSTGHFLRADLELGHAVQSIEEVIHHRSGVFADRGVCIIVRERGRNQVALIGAFGPPVTPTCSNSNGVNPVIKSRNYFYLAPYEFKQMGATGDLNEPIRIA</sequence>
<dbReference type="EMBL" id="JARK01001345">
    <property type="protein sequence ID" value="EYC27557.1"/>
    <property type="molecule type" value="Genomic_DNA"/>
</dbReference>
<gene>
    <name evidence="1" type="primary">Acey_s0009.g794</name>
    <name evidence="1" type="ORF">Y032_0009g794</name>
</gene>
<protein>
    <submittedName>
        <fullName evidence="1">Uncharacterized protein</fullName>
    </submittedName>
</protein>
<comment type="caution">
    <text evidence="1">The sequence shown here is derived from an EMBL/GenBank/DDBJ whole genome shotgun (WGS) entry which is preliminary data.</text>
</comment>
<name>A0A016VKP9_9BILA</name>
<accession>A0A016VKP9</accession>
<organism evidence="1 2">
    <name type="scientific">Ancylostoma ceylanicum</name>
    <dbReference type="NCBI Taxonomy" id="53326"/>
    <lineage>
        <taxon>Eukaryota</taxon>
        <taxon>Metazoa</taxon>
        <taxon>Ecdysozoa</taxon>
        <taxon>Nematoda</taxon>
        <taxon>Chromadorea</taxon>
        <taxon>Rhabditida</taxon>
        <taxon>Rhabditina</taxon>
        <taxon>Rhabditomorpha</taxon>
        <taxon>Strongyloidea</taxon>
        <taxon>Ancylostomatidae</taxon>
        <taxon>Ancylostomatinae</taxon>
        <taxon>Ancylostoma</taxon>
    </lineage>
</organism>
<dbReference type="Proteomes" id="UP000024635">
    <property type="component" value="Unassembled WGS sequence"/>
</dbReference>
<evidence type="ECO:0000313" key="2">
    <source>
        <dbReference type="Proteomes" id="UP000024635"/>
    </source>
</evidence>
<keyword evidence="2" id="KW-1185">Reference proteome</keyword>